<protein>
    <submittedName>
        <fullName evidence="2">Putative signal peptidase I</fullName>
    </submittedName>
</protein>
<evidence type="ECO:0000313" key="3">
    <source>
        <dbReference type="Proteomes" id="UP000634136"/>
    </source>
</evidence>
<dbReference type="EMBL" id="JAAIUW010000005">
    <property type="protein sequence ID" value="KAF7829728.1"/>
    <property type="molecule type" value="Genomic_DNA"/>
</dbReference>
<evidence type="ECO:0000256" key="1">
    <source>
        <dbReference type="SAM" id="SignalP"/>
    </source>
</evidence>
<feature type="signal peptide" evidence="1">
    <location>
        <begin position="1"/>
        <end position="30"/>
    </location>
</feature>
<keyword evidence="1" id="KW-0732">Signal</keyword>
<comment type="caution">
    <text evidence="2">The sequence shown here is derived from an EMBL/GenBank/DDBJ whole genome shotgun (WGS) entry which is preliminary data.</text>
</comment>
<gene>
    <name evidence="2" type="ORF">G2W53_012061</name>
</gene>
<dbReference type="Proteomes" id="UP000634136">
    <property type="component" value="Unassembled WGS sequence"/>
</dbReference>
<organism evidence="2 3">
    <name type="scientific">Senna tora</name>
    <dbReference type="NCBI Taxonomy" id="362788"/>
    <lineage>
        <taxon>Eukaryota</taxon>
        <taxon>Viridiplantae</taxon>
        <taxon>Streptophyta</taxon>
        <taxon>Embryophyta</taxon>
        <taxon>Tracheophyta</taxon>
        <taxon>Spermatophyta</taxon>
        <taxon>Magnoliopsida</taxon>
        <taxon>eudicotyledons</taxon>
        <taxon>Gunneridae</taxon>
        <taxon>Pentapetalae</taxon>
        <taxon>rosids</taxon>
        <taxon>fabids</taxon>
        <taxon>Fabales</taxon>
        <taxon>Fabaceae</taxon>
        <taxon>Caesalpinioideae</taxon>
        <taxon>Cassia clade</taxon>
        <taxon>Senna</taxon>
    </lineage>
</organism>
<dbReference type="AlphaFoldDB" id="A0A834WQF2"/>
<name>A0A834WQF2_9FABA</name>
<accession>A0A834WQF2</accession>
<feature type="chain" id="PRO_5032497628" evidence="1">
    <location>
        <begin position="31"/>
        <end position="370"/>
    </location>
</feature>
<dbReference type="InterPro" id="IPR053283">
    <property type="entry name" value="TUNICAMYCIN_INDUCED_1"/>
</dbReference>
<reference evidence="2" key="1">
    <citation type="submission" date="2020-09" db="EMBL/GenBank/DDBJ databases">
        <title>Genome-Enabled Discovery of Anthraquinone Biosynthesis in Senna tora.</title>
        <authorList>
            <person name="Kang S.-H."/>
            <person name="Pandey R.P."/>
            <person name="Lee C.-M."/>
            <person name="Sim J.-S."/>
            <person name="Jeong J.-T."/>
            <person name="Choi B.-S."/>
            <person name="Jung M."/>
            <person name="Ginzburg D."/>
            <person name="Zhao K."/>
            <person name="Won S.Y."/>
            <person name="Oh T.-J."/>
            <person name="Yu Y."/>
            <person name="Kim N.-H."/>
            <person name="Lee O.R."/>
            <person name="Lee T.-H."/>
            <person name="Bashyal P."/>
            <person name="Kim T.-S."/>
            <person name="Lee W.-H."/>
            <person name="Kawkins C."/>
            <person name="Kim C.-K."/>
            <person name="Kim J.S."/>
            <person name="Ahn B.O."/>
            <person name="Rhee S.Y."/>
            <person name="Sohng J.K."/>
        </authorList>
    </citation>
    <scope>NUCLEOTIDE SEQUENCE</scope>
    <source>
        <tissue evidence="2">Leaf</tissue>
    </source>
</reference>
<dbReference type="PANTHER" id="PTHR34454">
    <property type="entry name" value="TUNICAMYCIN INDUCED PROTEIN"/>
    <property type="match status" value="1"/>
</dbReference>
<keyword evidence="3" id="KW-1185">Reference proteome</keyword>
<sequence length="370" mass="41622">MSIEKAKMESDGFPAVCFFFLLIHLASSSALPETNSSYILQDVLKAISASQKWKLQDVRISKFDVGNVRKPKSDLASLIHQLAPLAVLHTINIEGPLELHVHAPHQLSLSLPMNISYTGLKHVIVGEGITLDVRRAQEISFFDSSDLDLPWNASTMFSNSKWKSDVWQSTCMTLIPIHVSGSASLSAYGAHNPALYIETTFISEDTILLLLPEKSSDAAPTCKKRSCPFDALSLRLRMVEKILRSILGRRVLQDQLFVYLEANTKASIALKFPIEVERHARVRVLSITRDHIIKWTTRSITERVGFEVVARVESERLKLVSIRKFKPVQLSDLDILKPNKSFSNKLPSLLYMNDQALRLPVLRNNGFVHL</sequence>
<proteinExistence type="predicted"/>
<evidence type="ECO:0000313" key="2">
    <source>
        <dbReference type="EMBL" id="KAF7829728.1"/>
    </source>
</evidence>
<dbReference type="PANTHER" id="PTHR34454:SF3">
    <property type="entry name" value="PEPTIDASE I, PUTATIVE-RELATED"/>
    <property type="match status" value="1"/>
</dbReference>
<dbReference type="OrthoDB" id="308440at2759"/>